<dbReference type="Gene3D" id="6.20.250.50">
    <property type="match status" value="1"/>
</dbReference>
<dbReference type="InterPro" id="IPR002083">
    <property type="entry name" value="MATH/TRAF_dom"/>
</dbReference>
<keyword evidence="4" id="KW-0833">Ubl conjugation pathway</keyword>
<dbReference type="PROSITE" id="PS50144">
    <property type="entry name" value="MATH"/>
    <property type="match status" value="1"/>
</dbReference>
<organism evidence="8 9">
    <name type="scientific">Haemaphysalis longicornis</name>
    <name type="common">Bush tick</name>
    <dbReference type="NCBI Taxonomy" id="44386"/>
    <lineage>
        <taxon>Eukaryota</taxon>
        <taxon>Metazoa</taxon>
        <taxon>Ecdysozoa</taxon>
        <taxon>Arthropoda</taxon>
        <taxon>Chelicerata</taxon>
        <taxon>Arachnida</taxon>
        <taxon>Acari</taxon>
        <taxon>Parasitiformes</taxon>
        <taxon>Ixodida</taxon>
        <taxon>Ixodoidea</taxon>
        <taxon>Ixodidae</taxon>
        <taxon>Haemaphysalinae</taxon>
        <taxon>Haemaphysalis</taxon>
    </lineage>
</organism>
<dbReference type="InterPro" id="IPR056423">
    <property type="entry name" value="BACK_BPM_SPOP"/>
</dbReference>
<accession>A0A9J6FME7</accession>
<evidence type="ECO:0000313" key="9">
    <source>
        <dbReference type="Proteomes" id="UP000821853"/>
    </source>
</evidence>
<dbReference type="InterPro" id="IPR011333">
    <property type="entry name" value="SKP1/BTB/POZ_sf"/>
</dbReference>
<dbReference type="InterPro" id="IPR008974">
    <property type="entry name" value="TRAF-like"/>
</dbReference>
<gene>
    <name evidence="8" type="ORF">HPB48_015346</name>
</gene>
<keyword evidence="5" id="KW-0539">Nucleus</keyword>
<dbReference type="OrthoDB" id="6408997at2759"/>
<comment type="subcellular location">
    <subcellularLocation>
        <location evidence="1">Nucleus</location>
    </subcellularLocation>
</comment>
<evidence type="ECO:0000313" key="8">
    <source>
        <dbReference type="EMBL" id="KAH9364027.1"/>
    </source>
</evidence>
<comment type="caution">
    <text evidence="8">The sequence shown here is derived from an EMBL/GenBank/DDBJ whole genome shotgun (WGS) entry which is preliminary data.</text>
</comment>
<evidence type="ECO:0000256" key="5">
    <source>
        <dbReference type="ARBA" id="ARBA00023242"/>
    </source>
</evidence>
<feature type="domain" description="MATH" evidence="7">
    <location>
        <begin position="22"/>
        <end position="144"/>
    </location>
</feature>
<evidence type="ECO:0000259" key="6">
    <source>
        <dbReference type="PROSITE" id="PS50097"/>
    </source>
</evidence>
<dbReference type="SMART" id="SM00225">
    <property type="entry name" value="BTB"/>
    <property type="match status" value="1"/>
</dbReference>
<protein>
    <recommendedName>
        <fullName evidence="10">Speckle-type POZ protein</fullName>
    </recommendedName>
</protein>
<dbReference type="PANTHER" id="PTHR24413">
    <property type="entry name" value="SPECKLE-TYPE POZ PROTEIN"/>
    <property type="match status" value="1"/>
</dbReference>
<dbReference type="AlphaFoldDB" id="A0A9J6FME7"/>
<dbReference type="GO" id="GO:0030163">
    <property type="term" value="P:protein catabolic process"/>
    <property type="evidence" value="ECO:0007669"/>
    <property type="project" value="UniProtKB-ARBA"/>
</dbReference>
<reference evidence="8 9" key="1">
    <citation type="journal article" date="2020" name="Cell">
        <title>Large-Scale Comparative Analyses of Tick Genomes Elucidate Their Genetic Diversity and Vector Capacities.</title>
        <authorList>
            <consortium name="Tick Genome and Microbiome Consortium (TIGMIC)"/>
            <person name="Jia N."/>
            <person name="Wang J."/>
            <person name="Shi W."/>
            <person name="Du L."/>
            <person name="Sun Y."/>
            <person name="Zhan W."/>
            <person name="Jiang J.F."/>
            <person name="Wang Q."/>
            <person name="Zhang B."/>
            <person name="Ji P."/>
            <person name="Bell-Sakyi L."/>
            <person name="Cui X.M."/>
            <person name="Yuan T.T."/>
            <person name="Jiang B.G."/>
            <person name="Yang W.F."/>
            <person name="Lam T.T."/>
            <person name="Chang Q.C."/>
            <person name="Ding S.J."/>
            <person name="Wang X.J."/>
            <person name="Zhu J.G."/>
            <person name="Ruan X.D."/>
            <person name="Zhao L."/>
            <person name="Wei J.T."/>
            <person name="Ye R.Z."/>
            <person name="Que T.C."/>
            <person name="Du C.H."/>
            <person name="Zhou Y.H."/>
            <person name="Cheng J.X."/>
            <person name="Dai P.F."/>
            <person name="Guo W.B."/>
            <person name="Han X.H."/>
            <person name="Huang E.J."/>
            <person name="Li L.F."/>
            <person name="Wei W."/>
            <person name="Gao Y.C."/>
            <person name="Liu J.Z."/>
            <person name="Shao H.Z."/>
            <person name="Wang X."/>
            <person name="Wang C.C."/>
            <person name="Yang T.C."/>
            <person name="Huo Q.B."/>
            <person name="Li W."/>
            <person name="Chen H.Y."/>
            <person name="Chen S.E."/>
            <person name="Zhou L.G."/>
            <person name="Ni X.B."/>
            <person name="Tian J.H."/>
            <person name="Sheng Y."/>
            <person name="Liu T."/>
            <person name="Pan Y.S."/>
            <person name="Xia L.Y."/>
            <person name="Li J."/>
            <person name="Zhao F."/>
            <person name="Cao W.C."/>
        </authorList>
    </citation>
    <scope>NUCLEOTIDE SEQUENCE [LARGE SCALE GENOMIC DNA]</scope>
    <source>
        <strain evidence="8">HaeL-2018</strain>
    </source>
</reference>
<dbReference type="Gene3D" id="6.10.250.3030">
    <property type="match status" value="1"/>
</dbReference>
<comment type="similarity">
    <text evidence="3">Belongs to the Tdpoz family.</text>
</comment>
<evidence type="ECO:0000256" key="1">
    <source>
        <dbReference type="ARBA" id="ARBA00004123"/>
    </source>
</evidence>
<comment type="pathway">
    <text evidence="2">Protein modification; protein ubiquitination.</text>
</comment>
<dbReference type="VEuPathDB" id="VectorBase:HLOH_053563"/>
<evidence type="ECO:0000256" key="2">
    <source>
        <dbReference type="ARBA" id="ARBA00004906"/>
    </source>
</evidence>
<evidence type="ECO:0008006" key="10">
    <source>
        <dbReference type="Google" id="ProtNLM"/>
    </source>
</evidence>
<dbReference type="Gene3D" id="2.60.210.10">
    <property type="entry name" value="Apoptosis, Tumor Necrosis Factor Receptor Associated Protein 2, Chain A"/>
    <property type="match status" value="1"/>
</dbReference>
<dbReference type="Pfam" id="PF24570">
    <property type="entry name" value="BACK_BPM_SPOP"/>
    <property type="match status" value="1"/>
</dbReference>
<keyword evidence="9" id="KW-1185">Reference proteome</keyword>
<dbReference type="Proteomes" id="UP000821853">
    <property type="component" value="Chromosome 10"/>
</dbReference>
<dbReference type="Gene3D" id="3.30.710.10">
    <property type="entry name" value="Potassium Channel Kv1.1, Chain A"/>
    <property type="match status" value="1"/>
</dbReference>
<dbReference type="EMBL" id="JABSTR010000002">
    <property type="protein sequence ID" value="KAH9364027.1"/>
    <property type="molecule type" value="Genomic_DNA"/>
</dbReference>
<sequence>MAPKSRKGAVNVSCDTHVPVIKLSYTWRLHNFSMRRDEAGQKIESSHFSAAGHPKLTWCLSMYPHGESNEGEDKDFVSLFLRLVASDKKDVHVERAEDQCLRDEPSLCPRRRDFGWKKFIKRARLLKGTEGLLTRDKLTIFCEVLAFLDSVNTSSQNMVVSVDVPECNLSDDFGHLLESRQLSDVVLSVQGKEIRAHKVVLAARCPVFAAMFQHEMKEEKEGRVEITDCDFEVLHQVIKYIYMGRAPKLNQMAEKVLVAADKYDLARLKAMCEDVLCSKLSVEKAAETLVLADTHNADQLKANALQFIRVQADEVKETDGWKRMASENPHLVLEAFYALVDEIGALSTRFGRK</sequence>
<evidence type="ECO:0000259" key="7">
    <source>
        <dbReference type="PROSITE" id="PS50144"/>
    </source>
</evidence>
<dbReference type="GO" id="GO:0005634">
    <property type="term" value="C:nucleus"/>
    <property type="evidence" value="ECO:0007669"/>
    <property type="project" value="UniProtKB-SubCell"/>
</dbReference>
<name>A0A9J6FME7_HAELO</name>
<dbReference type="Pfam" id="PF00651">
    <property type="entry name" value="BTB"/>
    <property type="match status" value="1"/>
</dbReference>
<dbReference type="InterPro" id="IPR000210">
    <property type="entry name" value="BTB/POZ_dom"/>
</dbReference>
<dbReference type="PROSITE" id="PS50097">
    <property type="entry name" value="BTB"/>
    <property type="match status" value="1"/>
</dbReference>
<evidence type="ECO:0000256" key="3">
    <source>
        <dbReference type="ARBA" id="ARBA00010846"/>
    </source>
</evidence>
<dbReference type="FunFam" id="3.30.710.10:FF:000159">
    <property type="entry name" value="Speckle-type POZ protein B"/>
    <property type="match status" value="1"/>
</dbReference>
<dbReference type="Pfam" id="PF22486">
    <property type="entry name" value="MATH_2"/>
    <property type="match status" value="1"/>
</dbReference>
<proteinExistence type="inferred from homology"/>
<evidence type="ECO:0000256" key="4">
    <source>
        <dbReference type="ARBA" id="ARBA00022786"/>
    </source>
</evidence>
<feature type="domain" description="BTB" evidence="6">
    <location>
        <begin position="183"/>
        <end position="245"/>
    </location>
</feature>
<dbReference type="SUPFAM" id="SSF49599">
    <property type="entry name" value="TRAF domain-like"/>
    <property type="match status" value="1"/>
</dbReference>
<dbReference type="SUPFAM" id="SSF54695">
    <property type="entry name" value="POZ domain"/>
    <property type="match status" value="1"/>
</dbReference>